<evidence type="ECO:0000256" key="9">
    <source>
        <dbReference type="SAM" id="Phobius"/>
    </source>
</evidence>
<evidence type="ECO:0000256" key="6">
    <source>
        <dbReference type="ARBA" id="ARBA00023004"/>
    </source>
</evidence>
<dbReference type="GO" id="GO:0016705">
    <property type="term" value="F:oxidoreductase activity, acting on paired donors, with incorporation or reduction of molecular oxygen"/>
    <property type="evidence" value="ECO:0007669"/>
    <property type="project" value="InterPro"/>
</dbReference>
<name>A0A9P7ZM19_9HYPO</name>
<dbReference type="SUPFAM" id="SSF48264">
    <property type="entry name" value="Cytochrome P450"/>
    <property type="match status" value="1"/>
</dbReference>
<dbReference type="RefSeq" id="XP_046118090.1">
    <property type="nucleotide sequence ID" value="XM_046262239.1"/>
</dbReference>
<evidence type="ECO:0000313" key="11">
    <source>
        <dbReference type="Proteomes" id="UP000887229"/>
    </source>
</evidence>
<dbReference type="GO" id="GO:0004497">
    <property type="term" value="F:monooxygenase activity"/>
    <property type="evidence" value="ECO:0007669"/>
    <property type="project" value="UniProtKB-KW"/>
</dbReference>
<keyword evidence="9" id="KW-0812">Transmembrane</keyword>
<dbReference type="GO" id="GO:0005506">
    <property type="term" value="F:iron ion binding"/>
    <property type="evidence" value="ECO:0007669"/>
    <property type="project" value="InterPro"/>
</dbReference>
<comment type="similarity">
    <text evidence="2">Belongs to the cytochrome P450 family.</text>
</comment>
<dbReference type="InterPro" id="IPR001128">
    <property type="entry name" value="Cyt_P450"/>
</dbReference>
<dbReference type="CDD" id="cd11065">
    <property type="entry name" value="CYP64-like"/>
    <property type="match status" value="1"/>
</dbReference>
<organism evidence="10 11">
    <name type="scientific">Emericellopsis atlantica</name>
    <dbReference type="NCBI Taxonomy" id="2614577"/>
    <lineage>
        <taxon>Eukaryota</taxon>
        <taxon>Fungi</taxon>
        <taxon>Dikarya</taxon>
        <taxon>Ascomycota</taxon>
        <taxon>Pezizomycotina</taxon>
        <taxon>Sordariomycetes</taxon>
        <taxon>Hypocreomycetidae</taxon>
        <taxon>Hypocreales</taxon>
        <taxon>Bionectriaceae</taxon>
        <taxon>Emericellopsis</taxon>
    </lineage>
</organism>
<dbReference type="EMBL" id="MU251255">
    <property type="protein sequence ID" value="KAG9254166.1"/>
    <property type="molecule type" value="Genomic_DNA"/>
</dbReference>
<keyword evidence="11" id="KW-1185">Reference proteome</keyword>
<dbReference type="InterPro" id="IPR002401">
    <property type="entry name" value="Cyt_P450_E_grp-I"/>
</dbReference>
<dbReference type="AlphaFoldDB" id="A0A9P7ZM19"/>
<accession>A0A9P7ZM19</accession>
<sequence>MAYSTSTVASVLVGAVVLLYFISPLGKRSSSTVSLPPDPKPAPVIGNIHQLPKSLQWLHLYHMSKEYGPIMHFSMAGQPLIILSTHKAAHDLLSKRSARYSDRPRMVMAGELYNDQYKLHQKMEAPLLTLKASSTYLPLQDLESQQLLLDEITEMETHGERGVDFHHHHERAMASTIYCLNYGYRLKTGHEQSLQDGKKVQAEFARTGQVGAYLVDSIPALNRLPRFLAPWNKEADELFALECNLHEGNLNKGLSNPGWNFSKYMKASPEGKDMDKTELAFDLGILADAGLDTSTVALDWFIVAWITSGSTWVSKAQKLLDEDVGKDRMPTFDDRPKLAFIDAIASETLRWRPVVVGGVPHFIKTEDSYMDYRIPANSIVLPNAFAICRDESVFGANPNSFDPERWMTGDTTQPPTVDACGLNTTALKDLPQTGFGFGRRICTGRIIARNQLFIQMARMLWAFDVEAGIREDTGQRHVVDDMDCTEGFVTLPKPLRTVMKVRGEHVTRIVKERGTTHNINHAAVLEQMKVQKN</sequence>
<keyword evidence="9" id="KW-1133">Transmembrane helix</keyword>
<protein>
    <submittedName>
        <fullName evidence="10">Cytochrome P450</fullName>
    </submittedName>
</protein>
<dbReference type="PRINTS" id="PR00463">
    <property type="entry name" value="EP450I"/>
</dbReference>
<dbReference type="Proteomes" id="UP000887229">
    <property type="component" value="Unassembled WGS sequence"/>
</dbReference>
<evidence type="ECO:0000256" key="7">
    <source>
        <dbReference type="ARBA" id="ARBA00023033"/>
    </source>
</evidence>
<keyword evidence="4 8" id="KW-0479">Metal-binding</keyword>
<keyword evidence="5" id="KW-0560">Oxidoreductase</keyword>
<reference evidence="10" key="1">
    <citation type="journal article" date="2021" name="IMA Fungus">
        <title>Genomic characterization of three marine fungi, including Emericellopsis atlantica sp. nov. with signatures of a generalist lifestyle and marine biomass degradation.</title>
        <authorList>
            <person name="Hagestad O.C."/>
            <person name="Hou L."/>
            <person name="Andersen J.H."/>
            <person name="Hansen E.H."/>
            <person name="Altermark B."/>
            <person name="Li C."/>
            <person name="Kuhnert E."/>
            <person name="Cox R.J."/>
            <person name="Crous P.W."/>
            <person name="Spatafora J.W."/>
            <person name="Lail K."/>
            <person name="Amirebrahimi M."/>
            <person name="Lipzen A."/>
            <person name="Pangilinan J."/>
            <person name="Andreopoulos W."/>
            <person name="Hayes R.D."/>
            <person name="Ng V."/>
            <person name="Grigoriev I.V."/>
            <person name="Jackson S.A."/>
            <person name="Sutton T.D.S."/>
            <person name="Dobson A.D.W."/>
            <person name="Rama T."/>
        </authorList>
    </citation>
    <scope>NUCLEOTIDE SEQUENCE</scope>
    <source>
        <strain evidence="10">TS7</strain>
    </source>
</reference>
<dbReference type="GO" id="GO:0020037">
    <property type="term" value="F:heme binding"/>
    <property type="evidence" value="ECO:0007669"/>
    <property type="project" value="InterPro"/>
</dbReference>
<dbReference type="InterPro" id="IPR050364">
    <property type="entry name" value="Cytochrome_P450_fung"/>
</dbReference>
<keyword evidence="7" id="KW-0503">Monooxygenase</keyword>
<gene>
    <name evidence="10" type="ORF">F5Z01DRAFT_636826</name>
</gene>
<evidence type="ECO:0000313" key="10">
    <source>
        <dbReference type="EMBL" id="KAG9254166.1"/>
    </source>
</evidence>
<keyword evidence="3 8" id="KW-0349">Heme</keyword>
<dbReference type="Gene3D" id="1.10.630.10">
    <property type="entry name" value="Cytochrome P450"/>
    <property type="match status" value="1"/>
</dbReference>
<evidence type="ECO:0000256" key="1">
    <source>
        <dbReference type="ARBA" id="ARBA00001971"/>
    </source>
</evidence>
<proteinExistence type="inferred from homology"/>
<evidence type="ECO:0000256" key="2">
    <source>
        <dbReference type="ARBA" id="ARBA00010617"/>
    </source>
</evidence>
<comment type="caution">
    <text evidence="10">The sequence shown here is derived from an EMBL/GenBank/DDBJ whole genome shotgun (WGS) entry which is preliminary data.</text>
</comment>
<evidence type="ECO:0000256" key="5">
    <source>
        <dbReference type="ARBA" id="ARBA00023002"/>
    </source>
</evidence>
<evidence type="ECO:0000256" key="8">
    <source>
        <dbReference type="PIRSR" id="PIRSR602401-1"/>
    </source>
</evidence>
<dbReference type="OrthoDB" id="1470350at2759"/>
<evidence type="ECO:0000256" key="4">
    <source>
        <dbReference type="ARBA" id="ARBA00022723"/>
    </source>
</evidence>
<keyword evidence="9" id="KW-0472">Membrane</keyword>
<evidence type="ECO:0000256" key="3">
    <source>
        <dbReference type="ARBA" id="ARBA00022617"/>
    </source>
</evidence>
<dbReference type="PRINTS" id="PR00385">
    <property type="entry name" value="P450"/>
</dbReference>
<dbReference type="Pfam" id="PF00067">
    <property type="entry name" value="p450"/>
    <property type="match status" value="1"/>
</dbReference>
<feature type="binding site" description="axial binding residue" evidence="8">
    <location>
        <position position="442"/>
    </location>
    <ligand>
        <name>heme</name>
        <dbReference type="ChEBI" id="CHEBI:30413"/>
    </ligand>
    <ligandPart>
        <name>Fe</name>
        <dbReference type="ChEBI" id="CHEBI:18248"/>
    </ligandPart>
</feature>
<dbReference type="PANTHER" id="PTHR46300:SF1">
    <property type="entry name" value="P450, PUTATIVE (EUROFUNG)-RELATED"/>
    <property type="match status" value="1"/>
</dbReference>
<dbReference type="GeneID" id="70293142"/>
<comment type="cofactor">
    <cofactor evidence="1 8">
        <name>heme</name>
        <dbReference type="ChEBI" id="CHEBI:30413"/>
    </cofactor>
</comment>
<dbReference type="InterPro" id="IPR036396">
    <property type="entry name" value="Cyt_P450_sf"/>
</dbReference>
<keyword evidence="6 8" id="KW-0408">Iron</keyword>
<dbReference type="PANTHER" id="PTHR46300">
    <property type="entry name" value="P450, PUTATIVE (EUROFUNG)-RELATED-RELATED"/>
    <property type="match status" value="1"/>
</dbReference>
<feature type="transmembrane region" description="Helical" evidence="9">
    <location>
        <begin position="6"/>
        <end position="22"/>
    </location>
</feature>